<dbReference type="InterPro" id="IPR045191">
    <property type="entry name" value="MBR1/2-like"/>
</dbReference>
<evidence type="ECO:0000256" key="3">
    <source>
        <dbReference type="ARBA" id="ARBA00022679"/>
    </source>
</evidence>
<keyword evidence="5" id="KW-0863">Zinc-finger</keyword>
<feature type="compositionally biased region" description="Acidic residues" evidence="8">
    <location>
        <begin position="98"/>
        <end position="108"/>
    </location>
</feature>
<dbReference type="GO" id="GO:0008270">
    <property type="term" value="F:zinc ion binding"/>
    <property type="evidence" value="ECO:0007669"/>
    <property type="project" value="UniProtKB-KW"/>
</dbReference>
<dbReference type="PANTHER" id="PTHR22937:SF176">
    <property type="entry name" value="RING-TYPE E3 UBIQUITIN TRANSFERASE"/>
    <property type="match status" value="1"/>
</dbReference>
<keyword evidence="7" id="KW-0862">Zinc</keyword>
<sequence length="188" mass="19821">MDKVVAVGVITTTEPNSIGYNGDSSSETSGYGPIASQSVSTTSSLTCPNVKSGMSAQEKAAPAALFLTEESSRGGRLRRCVKSPPESFSSVGVTGESSESEEEEEEDGTVSSQGRWLDSNKIPELLALEERIGTVSTALPEEAISKSLKTSIYLMKPSSDHKEDAKCSICQIPPPPLSNHRLLPLGSS</sequence>
<proteinExistence type="predicted"/>
<evidence type="ECO:0000313" key="9">
    <source>
        <dbReference type="EMBL" id="KAF2530563.1"/>
    </source>
</evidence>
<evidence type="ECO:0000256" key="4">
    <source>
        <dbReference type="ARBA" id="ARBA00022723"/>
    </source>
</evidence>
<dbReference type="PANTHER" id="PTHR22937">
    <property type="entry name" value="E3 UBIQUITIN-PROTEIN LIGASE RNF165"/>
    <property type="match status" value="1"/>
</dbReference>
<comment type="caution">
    <text evidence="9">The sequence shown here is derived from an EMBL/GenBank/DDBJ whole genome shotgun (WGS) entry which is preliminary data.</text>
</comment>
<comment type="catalytic activity">
    <reaction evidence="1">
        <text>S-ubiquitinyl-[E2 ubiquitin-conjugating enzyme]-L-cysteine + [acceptor protein]-L-lysine = [E2 ubiquitin-conjugating enzyme]-L-cysteine + N(6)-ubiquitinyl-[acceptor protein]-L-lysine.</text>
        <dbReference type="EC" id="2.3.2.27"/>
    </reaction>
</comment>
<evidence type="ECO:0000256" key="7">
    <source>
        <dbReference type="ARBA" id="ARBA00022833"/>
    </source>
</evidence>
<dbReference type="AlphaFoldDB" id="A0A8S9FBG9"/>
<protein>
    <recommendedName>
        <fullName evidence="2">RING-type E3 ubiquitin transferase</fullName>
        <ecNumber evidence="2">2.3.2.27</ecNumber>
    </recommendedName>
</protein>
<evidence type="ECO:0000256" key="2">
    <source>
        <dbReference type="ARBA" id="ARBA00012483"/>
    </source>
</evidence>
<dbReference type="EMBL" id="QGKY02002305">
    <property type="protein sequence ID" value="KAF2530563.1"/>
    <property type="molecule type" value="Genomic_DNA"/>
</dbReference>
<reference evidence="9" key="1">
    <citation type="submission" date="2019-12" db="EMBL/GenBank/DDBJ databases">
        <title>Genome sequencing and annotation of Brassica cretica.</title>
        <authorList>
            <person name="Studholme D.J."/>
            <person name="Sarris P.F."/>
        </authorList>
    </citation>
    <scope>NUCLEOTIDE SEQUENCE</scope>
    <source>
        <strain evidence="9">PFS-102/07</strain>
        <tissue evidence="9">Leaf</tissue>
    </source>
</reference>
<evidence type="ECO:0000256" key="6">
    <source>
        <dbReference type="ARBA" id="ARBA00022786"/>
    </source>
</evidence>
<gene>
    <name evidence="9" type="ORF">F2Q70_00033371</name>
</gene>
<keyword evidence="6" id="KW-0833">Ubl conjugation pathway</keyword>
<feature type="region of interest" description="Disordered" evidence="8">
    <location>
        <begin position="67"/>
        <end position="116"/>
    </location>
</feature>
<name>A0A8S9FBG9_BRACR</name>
<keyword evidence="3" id="KW-0808">Transferase</keyword>
<dbReference type="EC" id="2.3.2.27" evidence="2"/>
<keyword evidence="4" id="KW-0479">Metal-binding</keyword>
<evidence type="ECO:0000256" key="8">
    <source>
        <dbReference type="SAM" id="MobiDB-lite"/>
    </source>
</evidence>
<accession>A0A8S9FBG9</accession>
<evidence type="ECO:0000256" key="1">
    <source>
        <dbReference type="ARBA" id="ARBA00000900"/>
    </source>
</evidence>
<dbReference type="GO" id="GO:0061630">
    <property type="term" value="F:ubiquitin protein ligase activity"/>
    <property type="evidence" value="ECO:0007669"/>
    <property type="project" value="UniProtKB-EC"/>
</dbReference>
<feature type="compositionally biased region" description="Low complexity" evidence="8">
    <location>
        <begin position="86"/>
        <end position="97"/>
    </location>
</feature>
<feature type="region of interest" description="Disordered" evidence="8">
    <location>
        <begin position="14"/>
        <end position="44"/>
    </location>
</feature>
<evidence type="ECO:0000256" key="5">
    <source>
        <dbReference type="ARBA" id="ARBA00022771"/>
    </source>
</evidence>
<organism evidence="9">
    <name type="scientific">Brassica cretica</name>
    <name type="common">Mustard</name>
    <dbReference type="NCBI Taxonomy" id="69181"/>
    <lineage>
        <taxon>Eukaryota</taxon>
        <taxon>Viridiplantae</taxon>
        <taxon>Streptophyta</taxon>
        <taxon>Embryophyta</taxon>
        <taxon>Tracheophyta</taxon>
        <taxon>Spermatophyta</taxon>
        <taxon>Magnoliopsida</taxon>
        <taxon>eudicotyledons</taxon>
        <taxon>Gunneridae</taxon>
        <taxon>Pentapetalae</taxon>
        <taxon>rosids</taxon>
        <taxon>malvids</taxon>
        <taxon>Brassicales</taxon>
        <taxon>Brassicaceae</taxon>
        <taxon>Brassiceae</taxon>
        <taxon>Brassica</taxon>
    </lineage>
</organism>